<proteinExistence type="predicted"/>
<gene>
    <name evidence="1" type="ORF">ELY38_03710</name>
</gene>
<evidence type="ECO:0000313" key="2">
    <source>
        <dbReference type="Proteomes" id="UP000287023"/>
    </source>
</evidence>
<dbReference type="EMBL" id="RZHF01000005">
    <property type="protein sequence ID" value="RUR33545.1"/>
    <property type="molecule type" value="Genomic_DNA"/>
</dbReference>
<dbReference type="Pfam" id="PF05768">
    <property type="entry name" value="Glrx-like"/>
    <property type="match status" value="1"/>
</dbReference>
<sequence length="111" mass="12514">MISLVLYTTLGCHLCTQVEALLTALANQDVALERIEISENDELIERYGRYIPVVVDSQGSQLAQGFEIERLAGWLRERGWLDEHALAALVEEALESPPKDAYQRNGRRFLG</sequence>
<dbReference type="SUPFAM" id="SSF52833">
    <property type="entry name" value="Thioredoxin-like"/>
    <property type="match status" value="1"/>
</dbReference>
<dbReference type="Gene3D" id="3.40.30.10">
    <property type="entry name" value="Glutaredoxin"/>
    <property type="match status" value="1"/>
</dbReference>
<name>A0A3S0YLV9_9GAMM</name>
<dbReference type="Proteomes" id="UP000287023">
    <property type="component" value="Unassembled WGS sequence"/>
</dbReference>
<protein>
    <submittedName>
        <fullName evidence="1">Glutaredoxin family protein</fullName>
    </submittedName>
</protein>
<comment type="caution">
    <text evidence="1">The sequence shown here is derived from an EMBL/GenBank/DDBJ whole genome shotgun (WGS) entry which is preliminary data.</text>
</comment>
<dbReference type="InterPro" id="IPR008554">
    <property type="entry name" value="Glutaredoxin-like"/>
</dbReference>
<dbReference type="AlphaFoldDB" id="A0A3S0YLV9"/>
<reference evidence="1 2" key="1">
    <citation type="submission" date="2018-12" db="EMBL/GenBank/DDBJ databases">
        <title>three novel Halomonas strain isolated from plants.</title>
        <authorList>
            <person name="Sun C."/>
        </authorList>
    </citation>
    <scope>NUCLEOTIDE SEQUENCE [LARGE SCALE GENOMIC DNA]</scope>
    <source>
        <strain evidence="1 2">JCM 18142</strain>
    </source>
</reference>
<dbReference type="RefSeq" id="WP_127060166.1">
    <property type="nucleotide sequence ID" value="NZ_RZHF01000005.1"/>
</dbReference>
<dbReference type="InterPro" id="IPR036249">
    <property type="entry name" value="Thioredoxin-like_sf"/>
</dbReference>
<accession>A0A3S0YLV9</accession>
<organism evidence="1 2">
    <name type="scientific">Vreelandella nanhaiensis</name>
    <dbReference type="NCBI Taxonomy" id="1258546"/>
    <lineage>
        <taxon>Bacteria</taxon>
        <taxon>Pseudomonadati</taxon>
        <taxon>Pseudomonadota</taxon>
        <taxon>Gammaproteobacteria</taxon>
        <taxon>Oceanospirillales</taxon>
        <taxon>Halomonadaceae</taxon>
        <taxon>Vreelandella</taxon>
    </lineage>
</organism>
<keyword evidence="2" id="KW-1185">Reference proteome</keyword>
<dbReference type="OrthoDB" id="8537427at2"/>
<evidence type="ECO:0000313" key="1">
    <source>
        <dbReference type="EMBL" id="RUR33545.1"/>
    </source>
</evidence>